<reference evidence="3" key="1">
    <citation type="submission" date="2020-12" db="UniProtKB">
        <authorList>
            <consortium name="WormBaseParasite"/>
        </authorList>
    </citation>
    <scope>IDENTIFICATION</scope>
    <source>
        <strain evidence="3">MHco3</strain>
    </source>
</reference>
<feature type="signal peptide" evidence="1">
    <location>
        <begin position="1"/>
        <end position="15"/>
    </location>
</feature>
<dbReference type="AlphaFoldDB" id="A0A7I4Z5G7"/>
<keyword evidence="1" id="KW-0732">Signal</keyword>
<proteinExistence type="predicted"/>
<keyword evidence="2" id="KW-1185">Reference proteome</keyword>
<organism evidence="2 3">
    <name type="scientific">Haemonchus contortus</name>
    <name type="common">Barber pole worm</name>
    <dbReference type="NCBI Taxonomy" id="6289"/>
    <lineage>
        <taxon>Eukaryota</taxon>
        <taxon>Metazoa</taxon>
        <taxon>Ecdysozoa</taxon>
        <taxon>Nematoda</taxon>
        <taxon>Chromadorea</taxon>
        <taxon>Rhabditida</taxon>
        <taxon>Rhabditina</taxon>
        <taxon>Rhabditomorpha</taxon>
        <taxon>Strongyloidea</taxon>
        <taxon>Trichostrongylidae</taxon>
        <taxon>Haemonchus</taxon>
    </lineage>
</organism>
<sequence>MYLPFLLLLTASASAVLNVRSGARNAEILPLPNQQTTPKVSPPVPPAVTPDPNGMKFCIVCYMAPYGPSQAAASRNGWVPPYGGAAPWPMPMQGGFYGRRPGSRW</sequence>
<evidence type="ECO:0000313" key="2">
    <source>
        <dbReference type="Proteomes" id="UP000025227"/>
    </source>
</evidence>
<evidence type="ECO:0000313" key="3">
    <source>
        <dbReference type="WBParaSite" id="HCON_00192280-00001"/>
    </source>
</evidence>
<protein>
    <submittedName>
        <fullName evidence="3">Secreted protein</fullName>
    </submittedName>
</protein>
<dbReference type="Proteomes" id="UP000025227">
    <property type="component" value="Unplaced"/>
</dbReference>
<evidence type="ECO:0000256" key="1">
    <source>
        <dbReference type="SAM" id="SignalP"/>
    </source>
</evidence>
<feature type="chain" id="PRO_5029798760" evidence="1">
    <location>
        <begin position="16"/>
        <end position="105"/>
    </location>
</feature>
<name>A0A7I4Z5G7_HAECO</name>
<accession>A0A7I4Z5G7</accession>
<dbReference type="WBParaSite" id="HCON_00192280-00001">
    <property type="protein sequence ID" value="HCON_00192280-00001"/>
    <property type="gene ID" value="HCON_00192280"/>
</dbReference>